<comment type="caution">
    <text evidence="1">The sequence shown here is derived from an EMBL/GenBank/DDBJ whole genome shotgun (WGS) entry which is preliminary data.</text>
</comment>
<dbReference type="RefSeq" id="WP_156525011.1">
    <property type="nucleotide sequence ID" value="NZ_JACHWR010000002.1"/>
</dbReference>
<proteinExistence type="predicted"/>
<dbReference type="EMBL" id="JACHWR010000002">
    <property type="protein sequence ID" value="MBB3043434.1"/>
    <property type="molecule type" value="Genomic_DNA"/>
</dbReference>
<keyword evidence="2" id="KW-1185">Reference proteome</keyword>
<name>A0A7W4VX70_9ACTN</name>
<dbReference type="Proteomes" id="UP000589626">
    <property type="component" value="Unassembled WGS sequence"/>
</dbReference>
<protein>
    <recommendedName>
        <fullName evidence="3">DNA-binding protein</fullName>
    </recommendedName>
</protein>
<sequence>MTIAPIRVPDEWDDNGIILFEEFCAFIRTPQCTVRDWRRCGRGPTWHRFNGNGRLYVTVAELRRFLRGDR</sequence>
<reference evidence="1 2" key="1">
    <citation type="submission" date="2020-08" db="EMBL/GenBank/DDBJ databases">
        <title>Sequencing the genomes of 1000 actinobacteria strains.</title>
        <authorList>
            <person name="Klenk H.-P."/>
        </authorList>
    </citation>
    <scope>NUCLEOTIDE SEQUENCE [LARGE SCALE GENOMIC DNA]</scope>
    <source>
        <strain evidence="1 2">DSM 105498</strain>
    </source>
</reference>
<organism evidence="1 2">
    <name type="scientific">Nocardioides soli</name>
    <dbReference type="NCBI Taxonomy" id="1036020"/>
    <lineage>
        <taxon>Bacteria</taxon>
        <taxon>Bacillati</taxon>
        <taxon>Actinomycetota</taxon>
        <taxon>Actinomycetes</taxon>
        <taxon>Propionibacteriales</taxon>
        <taxon>Nocardioidaceae</taxon>
        <taxon>Nocardioides</taxon>
    </lineage>
</organism>
<accession>A0A7W4VX70</accession>
<evidence type="ECO:0008006" key="3">
    <source>
        <dbReference type="Google" id="ProtNLM"/>
    </source>
</evidence>
<evidence type="ECO:0000313" key="1">
    <source>
        <dbReference type="EMBL" id="MBB3043434.1"/>
    </source>
</evidence>
<dbReference type="AlphaFoldDB" id="A0A7W4VX70"/>
<evidence type="ECO:0000313" key="2">
    <source>
        <dbReference type="Proteomes" id="UP000589626"/>
    </source>
</evidence>
<gene>
    <name evidence="1" type="ORF">FHU40_003252</name>
</gene>